<keyword evidence="5 7" id="KW-0472">Membrane</keyword>
<comment type="similarity">
    <text evidence="6">Belongs to the ABC-4 integral membrane protein family.</text>
</comment>
<dbReference type="PANTHER" id="PTHR30572:SF4">
    <property type="entry name" value="ABC TRANSPORTER PERMEASE YTRF"/>
    <property type="match status" value="1"/>
</dbReference>
<sequence>MIRATFRSLLARKLRLALSGVAVILAVTFISGSLVLNDTLGRTFDNLFSNVYQYTDLEVAAKPSLEFQGIPVAQPLPESVVDRVEGVSGVSKAVGYVATNGALVLGKDGKLLPNQSGTQLGANWLGDDPVIRMREGEAPRADDEVALNAQAAKDGDYKVGQTVVVRIKGENREFRIVGIAGYTGGRDSLGGEFMVFWNDAQAQRLMLGETGLWSNIAVEVDDGASVKAVQNDLKATLGDTYTVETGDELAEKSSAPLKEIFNFINYVLLGFAGVALLVGVFLILNTFSIIVAQRTRELALMRAIGAGRGQMIGSVMIEAVVVGLIGSAAGLLLGVGLGWVGAWGLGKLAAGGLELAGLGVPAAAVVSSFVIGTTVTVLAALLPALRAARIPPVAAMRDAADTDRSIVGLTVAGGIVTATGVALLVLGLNGTGDEPILLVLGGILFGLIGVALLTPLLCRPVVSAVGRIFSWSVPGKLGRRNSSRNPRRTAITAAAVMIGIALITGVSTIVSSVSTTIDGAMDKQMRADIIVAGTQTSETPPILDQPAYDKVRALPDVRTAAAVSLENFVEVEGEGGSRVWAYDDWADAREVLQMPTGTGDITSLDRGEIIADQETAKAFDKKAGDRVTLALPQGERTFTLVGVTGRTEVNTGWIVNHDDAVELFKTPQWTMAYLTLDDGASVTAVKDQVDDVLANSPEVSAQTRDEYIGSQTVIFDFLLGAVQVLLLVAIAISVLGIINTLVLSVLERTRELGMLRAIGLRRSQTMRMITVESVVISLFGTILGLGVGLGLGVAVVEALKDDGITSLTLPVGLMVVYLFAAVVIGVAAAVIPAVRAARLNVLNAIAYE</sequence>
<dbReference type="Pfam" id="PF02687">
    <property type="entry name" value="FtsX"/>
    <property type="match status" value="2"/>
</dbReference>
<dbReference type="EMBL" id="BOPH01000143">
    <property type="protein sequence ID" value="GIJ74748.1"/>
    <property type="molecule type" value="Genomic_DNA"/>
</dbReference>
<evidence type="ECO:0000259" key="8">
    <source>
        <dbReference type="Pfam" id="PF02687"/>
    </source>
</evidence>
<proteinExistence type="inferred from homology"/>
<evidence type="ECO:0000259" key="9">
    <source>
        <dbReference type="Pfam" id="PF12704"/>
    </source>
</evidence>
<comment type="caution">
    <text evidence="10">The sequence shown here is derived from an EMBL/GenBank/DDBJ whole genome shotgun (WGS) entry which is preliminary data.</text>
</comment>
<keyword evidence="11" id="KW-1185">Reference proteome</keyword>
<name>A0A8J4A4H5_9ACTN</name>
<feature type="transmembrane region" description="Helical" evidence="7">
    <location>
        <begin position="767"/>
        <end position="791"/>
    </location>
</feature>
<feature type="domain" description="ABC3 transporter permease C-terminal" evidence="8">
    <location>
        <begin position="725"/>
        <end position="840"/>
    </location>
</feature>
<evidence type="ECO:0000313" key="10">
    <source>
        <dbReference type="EMBL" id="GIJ74748.1"/>
    </source>
</evidence>
<keyword evidence="2" id="KW-1003">Cell membrane</keyword>
<dbReference type="PANTHER" id="PTHR30572">
    <property type="entry name" value="MEMBRANE COMPONENT OF TRANSPORTER-RELATED"/>
    <property type="match status" value="1"/>
</dbReference>
<evidence type="ECO:0000256" key="5">
    <source>
        <dbReference type="ARBA" id="ARBA00023136"/>
    </source>
</evidence>
<evidence type="ECO:0000256" key="3">
    <source>
        <dbReference type="ARBA" id="ARBA00022692"/>
    </source>
</evidence>
<dbReference type="Proteomes" id="UP000635606">
    <property type="component" value="Unassembled WGS sequence"/>
</dbReference>
<accession>A0A8J4A4H5</accession>
<feature type="transmembrane region" description="Helical" evidence="7">
    <location>
        <begin position="263"/>
        <end position="291"/>
    </location>
</feature>
<evidence type="ECO:0000256" key="7">
    <source>
        <dbReference type="SAM" id="Phobius"/>
    </source>
</evidence>
<dbReference type="GO" id="GO:0022857">
    <property type="term" value="F:transmembrane transporter activity"/>
    <property type="evidence" value="ECO:0007669"/>
    <property type="project" value="TreeGrafter"/>
</dbReference>
<comment type="subcellular location">
    <subcellularLocation>
        <location evidence="1">Cell membrane</location>
        <topology evidence="1">Multi-pass membrane protein</topology>
    </subcellularLocation>
</comment>
<keyword evidence="4 7" id="KW-1133">Transmembrane helix</keyword>
<dbReference type="InterPro" id="IPR003838">
    <property type="entry name" value="ABC3_permease_C"/>
</dbReference>
<evidence type="ECO:0000313" key="11">
    <source>
        <dbReference type="Proteomes" id="UP000635606"/>
    </source>
</evidence>
<feature type="transmembrane region" description="Helical" evidence="7">
    <location>
        <begin position="360"/>
        <end position="385"/>
    </location>
</feature>
<dbReference type="InterPro" id="IPR025857">
    <property type="entry name" value="MacB_PCD"/>
</dbReference>
<feature type="transmembrane region" description="Helical" evidence="7">
    <location>
        <begin position="436"/>
        <end position="458"/>
    </location>
</feature>
<feature type="transmembrane region" description="Helical" evidence="7">
    <location>
        <begin position="717"/>
        <end position="746"/>
    </location>
</feature>
<dbReference type="GO" id="GO:0005886">
    <property type="term" value="C:plasma membrane"/>
    <property type="evidence" value="ECO:0007669"/>
    <property type="project" value="UniProtKB-SubCell"/>
</dbReference>
<feature type="transmembrane region" description="Helical" evidence="7">
    <location>
        <begin position="811"/>
        <end position="834"/>
    </location>
</feature>
<evidence type="ECO:0000256" key="1">
    <source>
        <dbReference type="ARBA" id="ARBA00004651"/>
    </source>
</evidence>
<dbReference type="RefSeq" id="WP_203934541.1">
    <property type="nucleotide sequence ID" value="NZ_BOPH01000143.1"/>
</dbReference>
<feature type="transmembrane region" description="Helical" evidence="7">
    <location>
        <begin position="406"/>
        <end position="430"/>
    </location>
</feature>
<dbReference type="AlphaFoldDB" id="A0A8J4A4H5"/>
<gene>
    <name evidence="10" type="ORF">Voc01_096650</name>
</gene>
<evidence type="ECO:0000256" key="2">
    <source>
        <dbReference type="ARBA" id="ARBA00022475"/>
    </source>
</evidence>
<feature type="domain" description="MacB-like periplasmic core" evidence="9">
    <location>
        <begin position="20"/>
        <end position="235"/>
    </location>
</feature>
<reference evidence="10" key="1">
    <citation type="submission" date="2021-01" db="EMBL/GenBank/DDBJ databases">
        <title>Whole genome shotgun sequence of Virgisporangium ochraceum NBRC 16418.</title>
        <authorList>
            <person name="Komaki H."/>
            <person name="Tamura T."/>
        </authorList>
    </citation>
    <scope>NUCLEOTIDE SEQUENCE</scope>
    <source>
        <strain evidence="10">NBRC 16418</strain>
    </source>
</reference>
<feature type="transmembrane region" description="Helical" evidence="7">
    <location>
        <begin position="489"/>
        <end position="510"/>
    </location>
</feature>
<dbReference type="Pfam" id="PF12704">
    <property type="entry name" value="MacB_PCD"/>
    <property type="match status" value="2"/>
</dbReference>
<feature type="domain" description="MacB-like periplasmic core" evidence="9">
    <location>
        <begin position="489"/>
        <end position="691"/>
    </location>
</feature>
<keyword evidence="3 7" id="KW-0812">Transmembrane</keyword>
<feature type="transmembrane region" description="Helical" evidence="7">
    <location>
        <begin position="312"/>
        <end position="340"/>
    </location>
</feature>
<evidence type="ECO:0000256" key="6">
    <source>
        <dbReference type="ARBA" id="ARBA00038076"/>
    </source>
</evidence>
<protein>
    <submittedName>
        <fullName evidence="10">ABC transporter</fullName>
    </submittedName>
</protein>
<evidence type="ECO:0000256" key="4">
    <source>
        <dbReference type="ARBA" id="ARBA00022989"/>
    </source>
</evidence>
<dbReference type="InterPro" id="IPR050250">
    <property type="entry name" value="Macrolide_Exporter_MacB"/>
</dbReference>
<organism evidence="10 11">
    <name type="scientific">Virgisporangium ochraceum</name>
    <dbReference type="NCBI Taxonomy" id="65505"/>
    <lineage>
        <taxon>Bacteria</taxon>
        <taxon>Bacillati</taxon>
        <taxon>Actinomycetota</taxon>
        <taxon>Actinomycetes</taxon>
        <taxon>Micromonosporales</taxon>
        <taxon>Micromonosporaceae</taxon>
        <taxon>Virgisporangium</taxon>
    </lineage>
</organism>
<feature type="domain" description="ABC3 transporter permease C-terminal" evidence="8">
    <location>
        <begin position="271"/>
        <end position="392"/>
    </location>
</feature>